<evidence type="ECO:0000256" key="1">
    <source>
        <dbReference type="ARBA" id="ARBA00022692"/>
    </source>
</evidence>
<feature type="transmembrane region" description="Helical" evidence="4">
    <location>
        <begin position="146"/>
        <end position="167"/>
    </location>
</feature>
<reference evidence="6 7" key="1">
    <citation type="submission" date="2017-08" db="EMBL/GenBank/DDBJ databases">
        <title>Infants hospitalized years apart are colonized by the same room-sourced microbial strains.</title>
        <authorList>
            <person name="Brooks B."/>
            <person name="Olm M.R."/>
            <person name="Firek B.A."/>
            <person name="Baker R."/>
            <person name="Thomas B.C."/>
            <person name="Morowitz M.J."/>
            <person name="Banfield J.F."/>
        </authorList>
    </citation>
    <scope>NUCLEOTIDE SEQUENCE [LARGE SCALE GENOMIC DNA]</scope>
    <source>
        <strain evidence="6">S2_005_002_R2_34</strain>
    </source>
</reference>
<protein>
    <submittedName>
        <fullName evidence="6">MFS transporter</fullName>
    </submittedName>
</protein>
<feature type="transmembrane region" description="Helical" evidence="4">
    <location>
        <begin position="310"/>
        <end position="333"/>
    </location>
</feature>
<feature type="transmembrane region" description="Helical" evidence="4">
    <location>
        <begin position="288"/>
        <end position="304"/>
    </location>
</feature>
<dbReference type="GO" id="GO:0005886">
    <property type="term" value="C:plasma membrane"/>
    <property type="evidence" value="ECO:0007669"/>
    <property type="project" value="TreeGrafter"/>
</dbReference>
<gene>
    <name evidence="6" type="ORF">DI556_19505</name>
</gene>
<keyword evidence="2 4" id="KW-1133">Transmembrane helix</keyword>
<comment type="caution">
    <text evidence="6">The sequence shown here is derived from an EMBL/GenBank/DDBJ whole genome shotgun (WGS) entry which is preliminary data.</text>
</comment>
<dbReference type="Proteomes" id="UP000249185">
    <property type="component" value="Unassembled WGS sequence"/>
</dbReference>
<organism evidence="6 7">
    <name type="scientific">Rhodovulum sulfidophilum</name>
    <name type="common">Rhodobacter sulfidophilus</name>
    <dbReference type="NCBI Taxonomy" id="35806"/>
    <lineage>
        <taxon>Bacteria</taxon>
        <taxon>Pseudomonadati</taxon>
        <taxon>Pseudomonadota</taxon>
        <taxon>Alphaproteobacteria</taxon>
        <taxon>Rhodobacterales</taxon>
        <taxon>Paracoccaceae</taxon>
        <taxon>Rhodovulum</taxon>
    </lineage>
</organism>
<name>A0A2W5N7G2_RHOSU</name>
<proteinExistence type="predicted"/>
<sequence>MTTTTESQPGTDEARTAYVILAALSACHLLNDTIQSLLPAIYPVLRENYALSFTQIGIIQFAAQATASLLQPMVGLYTDRRPVFRLPPVGMAASLAGLLLLAGAHAFAMLVLAAMLVGVGSSIFHPEASRNARAASGGRYGFAQSVFQVGGNAGTALGPLLAAFIVLPFGQSSIAFFAVLALVGMALLWHVGTWARTRHLAARARPRPARVSALSPGRVRTTISILLLLVFSKNAYIACMASYYTFFLIDRFGVGVQDAQLLLFVFLGALAVGTYLGGPIGDRVGRKVVIWVSILGVLPFTLLLPHVPLVWVAILTVVIGLVLASAFSAIVVYGQELLPGRVGMVSGLFFGVAFGVAAVVAALLGVLADWKGIDFVFQLCAFLPAIGLLTVFLPDERRLTRLAN</sequence>
<dbReference type="AlphaFoldDB" id="A0A2W5N7G2"/>
<feature type="domain" description="Major facilitator superfamily (MFS) profile" evidence="5">
    <location>
        <begin position="20"/>
        <end position="399"/>
    </location>
</feature>
<evidence type="ECO:0000313" key="6">
    <source>
        <dbReference type="EMBL" id="PZQ46685.1"/>
    </source>
</evidence>
<dbReference type="EMBL" id="QFPW01000022">
    <property type="protein sequence ID" value="PZQ46685.1"/>
    <property type="molecule type" value="Genomic_DNA"/>
</dbReference>
<feature type="transmembrane region" description="Helical" evidence="4">
    <location>
        <begin position="373"/>
        <end position="393"/>
    </location>
</feature>
<dbReference type="PROSITE" id="PS50850">
    <property type="entry name" value="MFS"/>
    <property type="match status" value="1"/>
</dbReference>
<dbReference type="PANTHER" id="PTHR43129">
    <property type="entry name" value="FOSMIDOMYCIN RESISTANCE PROTEIN"/>
    <property type="match status" value="1"/>
</dbReference>
<evidence type="ECO:0000313" key="7">
    <source>
        <dbReference type="Proteomes" id="UP000249185"/>
    </source>
</evidence>
<feature type="transmembrane region" description="Helical" evidence="4">
    <location>
        <begin position="173"/>
        <end position="195"/>
    </location>
</feature>
<dbReference type="InterPro" id="IPR020846">
    <property type="entry name" value="MFS_dom"/>
</dbReference>
<keyword evidence="1 4" id="KW-0812">Transmembrane</keyword>
<dbReference type="Pfam" id="PF07690">
    <property type="entry name" value="MFS_1"/>
    <property type="match status" value="1"/>
</dbReference>
<dbReference type="SUPFAM" id="SSF103473">
    <property type="entry name" value="MFS general substrate transporter"/>
    <property type="match status" value="1"/>
</dbReference>
<feature type="transmembrane region" description="Helical" evidence="4">
    <location>
        <begin position="82"/>
        <end position="101"/>
    </location>
</feature>
<feature type="transmembrane region" description="Helical" evidence="4">
    <location>
        <begin position="225"/>
        <end position="247"/>
    </location>
</feature>
<dbReference type="CDD" id="cd17478">
    <property type="entry name" value="MFS_FsR"/>
    <property type="match status" value="1"/>
</dbReference>
<evidence type="ECO:0000256" key="3">
    <source>
        <dbReference type="ARBA" id="ARBA00023136"/>
    </source>
</evidence>
<feature type="transmembrane region" description="Helical" evidence="4">
    <location>
        <begin position="259"/>
        <end position="276"/>
    </location>
</feature>
<feature type="transmembrane region" description="Helical" evidence="4">
    <location>
        <begin position="345"/>
        <end position="367"/>
    </location>
</feature>
<dbReference type="InterPro" id="IPR036259">
    <property type="entry name" value="MFS_trans_sf"/>
</dbReference>
<dbReference type="GO" id="GO:0022857">
    <property type="term" value="F:transmembrane transporter activity"/>
    <property type="evidence" value="ECO:0007669"/>
    <property type="project" value="InterPro"/>
</dbReference>
<dbReference type="Gene3D" id="1.20.1250.20">
    <property type="entry name" value="MFS general substrate transporter like domains"/>
    <property type="match status" value="2"/>
</dbReference>
<evidence type="ECO:0000256" key="4">
    <source>
        <dbReference type="SAM" id="Phobius"/>
    </source>
</evidence>
<accession>A0A2W5N7G2</accession>
<feature type="transmembrane region" description="Helical" evidence="4">
    <location>
        <begin position="107"/>
        <end position="125"/>
    </location>
</feature>
<evidence type="ECO:0000256" key="2">
    <source>
        <dbReference type="ARBA" id="ARBA00022989"/>
    </source>
</evidence>
<evidence type="ECO:0000259" key="5">
    <source>
        <dbReference type="PROSITE" id="PS50850"/>
    </source>
</evidence>
<dbReference type="PANTHER" id="PTHR43129:SF1">
    <property type="entry name" value="FOSMIDOMYCIN RESISTANCE PROTEIN"/>
    <property type="match status" value="1"/>
</dbReference>
<dbReference type="InterPro" id="IPR011701">
    <property type="entry name" value="MFS"/>
</dbReference>
<keyword evidence="3 4" id="KW-0472">Membrane</keyword>